<protein>
    <submittedName>
        <fullName evidence="1">Uncharacterized protein</fullName>
    </submittedName>
</protein>
<reference evidence="2" key="1">
    <citation type="journal article" date="2017" name="Nat. Commun.">
        <title>The North American bullfrog draft genome provides insight into hormonal regulation of long noncoding RNA.</title>
        <authorList>
            <person name="Hammond S.A."/>
            <person name="Warren R.L."/>
            <person name="Vandervalk B.P."/>
            <person name="Kucuk E."/>
            <person name="Khan H."/>
            <person name="Gibb E.A."/>
            <person name="Pandoh P."/>
            <person name="Kirk H."/>
            <person name="Zhao Y."/>
            <person name="Jones M."/>
            <person name="Mungall A.J."/>
            <person name="Coope R."/>
            <person name="Pleasance S."/>
            <person name="Moore R.A."/>
            <person name="Holt R.A."/>
            <person name="Round J.M."/>
            <person name="Ohora S."/>
            <person name="Walle B.V."/>
            <person name="Veldhoen N."/>
            <person name="Helbing C.C."/>
            <person name="Birol I."/>
        </authorList>
    </citation>
    <scope>NUCLEOTIDE SEQUENCE [LARGE SCALE GENOMIC DNA]</scope>
</reference>
<accession>A0A2G9RAL7</accession>
<organism evidence="1 2">
    <name type="scientific">Aquarana catesbeiana</name>
    <name type="common">American bullfrog</name>
    <name type="synonym">Rana catesbeiana</name>
    <dbReference type="NCBI Taxonomy" id="8400"/>
    <lineage>
        <taxon>Eukaryota</taxon>
        <taxon>Metazoa</taxon>
        <taxon>Chordata</taxon>
        <taxon>Craniata</taxon>
        <taxon>Vertebrata</taxon>
        <taxon>Euteleostomi</taxon>
        <taxon>Amphibia</taxon>
        <taxon>Batrachia</taxon>
        <taxon>Anura</taxon>
        <taxon>Neobatrachia</taxon>
        <taxon>Ranoidea</taxon>
        <taxon>Ranidae</taxon>
        <taxon>Aquarana</taxon>
    </lineage>
</organism>
<proteinExistence type="predicted"/>
<dbReference type="EMBL" id="KV948098">
    <property type="protein sequence ID" value="PIO24889.1"/>
    <property type="molecule type" value="Genomic_DNA"/>
</dbReference>
<sequence length="90" mass="10621">MLYLSPAISALRTEPLNICRWLGFHISLRGELLTVSHSLSSLLLYVHWSTDLWRGRERPSQRLAETAINQGSWQIQTWEVGMMRRLDRWQ</sequence>
<name>A0A2G9RAL7_AQUCT</name>
<gene>
    <name evidence="1" type="ORF">AB205_0124580</name>
</gene>
<keyword evidence="2" id="KW-1185">Reference proteome</keyword>
<evidence type="ECO:0000313" key="2">
    <source>
        <dbReference type="Proteomes" id="UP000228934"/>
    </source>
</evidence>
<dbReference type="AlphaFoldDB" id="A0A2G9RAL7"/>
<evidence type="ECO:0000313" key="1">
    <source>
        <dbReference type="EMBL" id="PIO24889.1"/>
    </source>
</evidence>
<dbReference type="Proteomes" id="UP000228934">
    <property type="component" value="Unassembled WGS sequence"/>
</dbReference>